<organism evidence="1">
    <name type="scientific">Brassica napus</name>
    <name type="common">Rape</name>
    <dbReference type="NCBI Taxonomy" id="3708"/>
    <lineage>
        <taxon>Eukaryota</taxon>
        <taxon>Viridiplantae</taxon>
        <taxon>Streptophyta</taxon>
        <taxon>Embryophyta</taxon>
        <taxon>Tracheophyta</taxon>
        <taxon>Spermatophyta</taxon>
        <taxon>Magnoliopsida</taxon>
        <taxon>eudicotyledons</taxon>
        <taxon>Gunneridae</taxon>
        <taxon>Pentapetalae</taxon>
        <taxon>rosids</taxon>
        <taxon>malvids</taxon>
        <taxon>Brassicales</taxon>
        <taxon>Brassicaceae</taxon>
        <taxon>Brassiceae</taxon>
        <taxon>Brassica</taxon>
    </lineage>
</organism>
<accession>A0A816L6M7</accession>
<evidence type="ECO:0000313" key="1">
    <source>
        <dbReference type="EMBL" id="CAF1929737.1"/>
    </source>
</evidence>
<proteinExistence type="predicted"/>
<dbReference type="Proteomes" id="UP001295469">
    <property type="component" value="Chromosome C05"/>
</dbReference>
<dbReference type="EMBL" id="HG994369">
    <property type="protein sequence ID" value="CAF1929737.1"/>
    <property type="molecule type" value="Genomic_DNA"/>
</dbReference>
<gene>
    <name evidence="1" type="ORF">DARMORV10_C05P35010.1</name>
</gene>
<dbReference type="AlphaFoldDB" id="A0A816L6M7"/>
<protein>
    <submittedName>
        <fullName evidence="1">(rape) hypothetical protein</fullName>
    </submittedName>
</protein>
<sequence length="115" mass="12909">MHNSLALSKNKFDSSHINYATVGYFFLSNHDHAFVKQSQREKTEPTSSCHHHMSSCFERWLSATSLSETAQAGAFSRHHSLTSIHANNLLDTHNLNTRLRVGNCSVNMHLGTSLN</sequence>
<reference evidence="1" key="1">
    <citation type="submission" date="2021-01" db="EMBL/GenBank/DDBJ databases">
        <authorList>
            <consortium name="Genoscope - CEA"/>
            <person name="William W."/>
        </authorList>
    </citation>
    <scope>NUCLEOTIDE SEQUENCE</scope>
</reference>
<name>A0A816L6M7_BRANA</name>